<proteinExistence type="predicted"/>
<dbReference type="EnsemblMetazoa" id="Aqu2.1.35821_001">
    <property type="protein sequence ID" value="Aqu2.1.35821_001"/>
    <property type="gene ID" value="Aqu2.1.35821"/>
</dbReference>
<evidence type="ECO:0000313" key="1">
    <source>
        <dbReference type="EnsemblMetazoa" id="Aqu2.1.35821_001"/>
    </source>
</evidence>
<sequence length="169" mass="18747">MEQWRSLQCILKNDPDFSLNTPEGRNSGELPSSNSILGQVSQMCKFIDQINLTSKCATPICNGKLKLVCFNINGQQGCVTLQYDCTGCAERCVAFKSSIKHETENCTAVGLALQVVFIMFGAMHSQYAKVLKNALGMYCTGKSIYYRTLALMYPNIKSILNDMCEQGKE</sequence>
<organism evidence="1">
    <name type="scientific">Amphimedon queenslandica</name>
    <name type="common">Sponge</name>
    <dbReference type="NCBI Taxonomy" id="400682"/>
    <lineage>
        <taxon>Eukaryota</taxon>
        <taxon>Metazoa</taxon>
        <taxon>Porifera</taxon>
        <taxon>Demospongiae</taxon>
        <taxon>Heteroscleromorpha</taxon>
        <taxon>Haplosclerida</taxon>
        <taxon>Niphatidae</taxon>
        <taxon>Amphimedon</taxon>
    </lineage>
</organism>
<name>A0A1X7V747_AMPQE</name>
<dbReference type="InParanoid" id="A0A1X7V747"/>
<protein>
    <submittedName>
        <fullName evidence="1">Uncharacterized protein</fullName>
    </submittedName>
</protein>
<reference evidence="1" key="1">
    <citation type="submission" date="2017-05" db="UniProtKB">
        <authorList>
            <consortium name="EnsemblMetazoa"/>
        </authorList>
    </citation>
    <scope>IDENTIFICATION</scope>
</reference>
<accession>A0A1X7V747</accession>
<dbReference type="AlphaFoldDB" id="A0A1X7V747"/>